<dbReference type="Proteomes" id="UP000679950">
    <property type="component" value="Unassembled WGS sequence"/>
</dbReference>
<evidence type="ECO:0000256" key="11">
    <source>
        <dbReference type="ARBA" id="ARBA00022801"/>
    </source>
</evidence>
<protein>
    <recommendedName>
        <fullName evidence="7">Formamidopyrimidine-DNA glycosylase</fullName>
        <ecNumber evidence="5">3.2.2.23</ecNumber>
        <ecNumber evidence="6">4.2.99.18</ecNumber>
    </recommendedName>
    <alternativeName>
        <fullName evidence="18">DNA-(apurinic or apyrimidinic site) lyase MutM</fullName>
    </alternativeName>
</protein>
<evidence type="ECO:0000256" key="12">
    <source>
        <dbReference type="ARBA" id="ARBA00022833"/>
    </source>
</evidence>
<dbReference type="InterPro" id="IPR010663">
    <property type="entry name" value="Znf_FPG/IleRS"/>
</dbReference>
<evidence type="ECO:0000256" key="4">
    <source>
        <dbReference type="ARBA" id="ARBA00011245"/>
    </source>
</evidence>
<keyword evidence="12" id="KW-0862">Zinc</keyword>
<dbReference type="SUPFAM" id="SSF46946">
    <property type="entry name" value="S13-like H2TH domain"/>
    <property type="match status" value="1"/>
</dbReference>
<dbReference type="Pfam" id="PF06831">
    <property type="entry name" value="H2TH"/>
    <property type="match status" value="1"/>
</dbReference>
<evidence type="ECO:0000256" key="5">
    <source>
        <dbReference type="ARBA" id="ARBA00012024"/>
    </source>
</evidence>
<feature type="domain" description="Formamidopyrimidine-DNA glycosylase catalytic" evidence="22">
    <location>
        <begin position="2"/>
        <end position="112"/>
    </location>
</feature>
<dbReference type="InterPro" id="IPR010979">
    <property type="entry name" value="Ribosomal_uS13-like_H2TH"/>
</dbReference>
<dbReference type="InterPro" id="IPR015886">
    <property type="entry name" value="H2TH_FPG"/>
</dbReference>
<reference evidence="23 24" key="1">
    <citation type="submission" date="2021-03" db="EMBL/GenBank/DDBJ databases">
        <title>Antimicrobial resistance genes in bacteria isolated from Japanese honey, and their potential for conferring macrolide and lincosamide resistance in the American foulbrood pathogen Paenibacillus larvae.</title>
        <authorList>
            <person name="Okamoto M."/>
            <person name="Kumagai M."/>
            <person name="Kanamori H."/>
            <person name="Takamatsu D."/>
        </authorList>
    </citation>
    <scope>NUCLEOTIDE SEQUENCE [LARGE SCALE GENOMIC DNA]</scope>
    <source>
        <strain evidence="23 24">J8TS2</strain>
    </source>
</reference>
<dbReference type="EC" id="4.2.99.18" evidence="6"/>
<comment type="catalytic activity">
    <reaction evidence="1">
        <text>Hydrolysis of DNA containing ring-opened 7-methylguanine residues, releasing 2,6-diamino-4-hydroxy-5-(N-methyl)formamidopyrimidine.</text>
        <dbReference type="EC" id="3.2.2.23"/>
    </reaction>
</comment>
<organism evidence="23 24">
    <name type="scientific">Lederbergia ruris</name>
    <dbReference type="NCBI Taxonomy" id="217495"/>
    <lineage>
        <taxon>Bacteria</taxon>
        <taxon>Bacillati</taxon>
        <taxon>Bacillota</taxon>
        <taxon>Bacilli</taxon>
        <taxon>Bacillales</taxon>
        <taxon>Bacillaceae</taxon>
        <taxon>Lederbergia</taxon>
    </lineage>
</organism>
<dbReference type="PANTHER" id="PTHR22993">
    <property type="entry name" value="FORMAMIDOPYRIMIDINE-DNA GLYCOSYLASE"/>
    <property type="match status" value="1"/>
</dbReference>
<dbReference type="NCBIfam" id="TIGR00577">
    <property type="entry name" value="fpg"/>
    <property type="match status" value="1"/>
</dbReference>
<dbReference type="InterPro" id="IPR000214">
    <property type="entry name" value="Znf_DNA_glyclase/AP_lyase"/>
</dbReference>
<evidence type="ECO:0000256" key="14">
    <source>
        <dbReference type="ARBA" id="ARBA00023204"/>
    </source>
</evidence>
<dbReference type="PROSITE" id="PS51068">
    <property type="entry name" value="FPG_CAT"/>
    <property type="match status" value="1"/>
</dbReference>
<keyword evidence="15" id="KW-0456">Lyase</keyword>
<evidence type="ECO:0000256" key="1">
    <source>
        <dbReference type="ARBA" id="ARBA00001668"/>
    </source>
</evidence>
<dbReference type="EC" id="3.2.2.23" evidence="5"/>
<evidence type="ECO:0000256" key="19">
    <source>
        <dbReference type="ARBA" id="ARBA00044632"/>
    </source>
</evidence>
<evidence type="ECO:0000313" key="24">
    <source>
        <dbReference type="Proteomes" id="UP000679950"/>
    </source>
</evidence>
<sequence length="269" mass="30934">MPELPEMEHYKLLLQEKIQGKPITAVAIQREKSINLPTEAFIQQVTMQKVIGIERRAKYLIFYLENGAHLLLHLMLGGWLFYGKAEEKPNRTVQVQLSFGDQHLYFIGLRLGYLHYVTTHQLQEELQHLGPESLDPNFSLDTFLDLLQTKRGALKTTLISQEFIAGIGNRYSDEILWHARLLPKRKVTELDQEQKVRLFQSIQTVLRRAIQLGGYMDNPFYQGDQKTGGAMGRMYVHGQEGEACPRCGASIVMAEISSRKTFYCQMCQK</sequence>
<evidence type="ECO:0000256" key="2">
    <source>
        <dbReference type="ARBA" id="ARBA00001947"/>
    </source>
</evidence>
<evidence type="ECO:0000256" key="3">
    <source>
        <dbReference type="ARBA" id="ARBA00009409"/>
    </source>
</evidence>
<dbReference type="InterPro" id="IPR012319">
    <property type="entry name" value="FPG_cat"/>
</dbReference>
<comment type="cofactor">
    <cofactor evidence="2">
        <name>Zn(2+)</name>
        <dbReference type="ChEBI" id="CHEBI:29105"/>
    </cofactor>
</comment>
<evidence type="ECO:0000259" key="21">
    <source>
        <dbReference type="PROSITE" id="PS51066"/>
    </source>
</evidence>
<evidence type="ECO:0000256" key="10">
    <source>
        <dbReference type="ARBA" id="ARBA00022771"/>
    </source>
</evidence>
<keyword evidence="17" id="KW-0326">Glycosidase</keyword>
<evidence type="ECO:0000256" key="8">
    <source>
        <dbReference type="ARBA" id="ARBA00022723"/>
    </source>
</evidence>
<keyword evidence="14" id="KW-0234">DNA repair</keyword>
<proteinExistence type="inferred from homology"/>
<dbReference type="InterPro" id="IPR035937">
    <property type="entry name" value="FPG_N"/>
</dbReference>
<evidence type="ECO:0000256" key="7">
    <source>
        <dbReference type="ARBA" id="ARBA00016240"/>
    </source>
</evidence>
<keyword evidence="13" id="KW-0238">DNA-binding</keyword>
<evidence type="ECO:0000256" key="15">
    <source>
        <dbReference type="ARBA" id="ARBA00023239"/>
    </source>
</evidence>
<evidence type="ECO:0000256" key="17">
    <source>
        <dbReference type="ARBA" id="ARBA00023295"/>
    </source>
</evidence>
<evidence type="ECO:0000259" key="22">
    <source>
        <dbReference type="PROSITE" id="PS51068"/>
    </source>
</evidence>
<keyword evidence="24" id="KW-1185">Reference proteome</keyword>
<dbReference type="Gene3D" id="3.20.190.10">
    <property type="entry name" value="MutM-like, N-terminal"/>
    <property type="match status" value="1"/>
</dbReference>
<evidence type="ECO:0000256" key="6">
    <source>
        <dbReference type="ARBA" id="ARBA00012720"/>
    </source>
</evidence>
<dbReference type="InterPro" id="IPR020629">
    <property type="entry name" value="FPG_Glyclase"/>
</dbReference>
<accession>A0ABQ4KMM6</accession>
<evidence type="ECO:0000256" key="13">
    <source>
        <dbReference type="ARBA" id="ARBA00023125"/>
    </source>
</evidence>
<dbReference type="Pfam" id="PF01149">
    <property type="entry name" value="Fapy_DNA_glyco"/>
    <property type="match status" value="1"/>
</dbReference>
<comment type="similarity">
    <text evidence="3">Belongs to the FPG family.</text>
</comment>
<gene>
    <name evidence="23" type="ORF">J8TS2_29260</name>
</gene>
<keyword evidence="9" id="KW-0227">DNA damage</keyword>
<dbReference type="SMART" id="SM01232">
    <property type="entry name" value="H2TH"/>
    <property type="match status" value="1"/>
</dbReference>
<dbReference type="Gene3D" id="1.10.8.50">
    <property type="match status" value="1"/>
</dbReference>
<keyword evidence="11" id="KW-0378">Hydrolase</keyword>
<dbReference type="SUPFAM" id="SSF81624">
    <property type="entry name" value="N-terminal domain of MutM-like DNA repair proteins"/>
    <property type="match status" value="1"/>
</dbReference>
<dbReference type="Pfam" id="PF06827">
    <property type="entry name" value="zf-FPG_IleRS"/>
    <property type="match status" value="1"/>
</dbReference>
<dbReference type="SMART" id="SM00898">
    <property type="entry name" value="Fapy_DNA_glyco"/>
    <property type="match status" value="1"/>
</dbReference>
<comment type="subunit">
    <text evidence="4">Monomer.</text>
</comment>
<dbReference type="SUPFAM" id="SSF57716">
    <property type="entry name" value="Glucocorticoid receptor-like (DNA-binding domain)"/>
    <property type="match status" value="1"/>
</dbReference>
<dbReference type="RefSeq" id="WP_212966760.1">
    <property type="nucleotide sequence ID" value="NZ_BORB01000026.1"/>
</dbReference>
<name>A0ABQ4KMM6_9BACI</name>
<keyword evidence="10 20" id="KW-0863">Zinc-finger</keyword>
<dbReference type="PROSITE" id="PS51066">
    <property type="entry name" value="ZF_FPG_2"/>
    <property type="match status" value="1"/>
</dbReference>
<evidence type="ECO:0000256" key="16">
    <source>
        <dbReference type="ARBA" id="ARBA00023268"/>
    </source>
</evidence>
<evidence type="ECO:0000256" key="9">
    <source>
        <dbReference type="ARBA" id="ARBA00022763"/>
    </source>
</evidence>
<evidence type="ECO:0000256" key="20">
    <source>
        <dbReference type="PROSITE-ProRule" id="PRU00391"/>
    </source>
</evidence>
<dbReference type="EMBL" id="BORB01000026">
    <property type="protein sequence ID" value="GIN58607.1"/>
    <property type="molecule type" value="Genomic_DNA"/>
</dbReference>
<keyword evidence="16" id="KW-0511">Multifunctional enzyme</keyword>
<evidence type="ECO:0000313" key="23">
    <source>
        <dbReference type="EMBL" id="GIN58607.1"/>
    </source>
</evidence>
<dbReference type="PANTHER" id="PTHR22993:SF9">
    <property type="entry name" value="FORMAMIDOPYRIMIDINE-DNA GLYCOSYLASE"/>
    <property type="match status" value="1"/>
</dbReference>
<feature type="domain" description="FPG-type" evidence="21">
    <location>
        <begin position="235"/>
        <end position="269"/>
    </location>
</feature>
<evidence type="ECO:0000256" key="18">
    <source>
        <dbReference type="ARBA" id="ARBA00030638"/>
    </source>
</evidence>
<keyword evidence="8" id="KW-0479">Metal-binding</keyword>
<comment type="caution">
    <text evidence="23">The sequence shown here is derived from an EMBL/GenBank/DDBJ whole genome shotgun (WGS) entry which is preliminary data.</text>
</comment>
<comment type="catalytic activity">
    <reaction evidence="19">
        <text>2'-deoxyribonucleotide-(2'-deoxyribose 5'-phosphate)-2'-deoxyribonucleotide-DNA = a 3'-end 2'-deoxyribonucleotide-(2,3-dehydro-2,3-deoxyribose 5'-phosphate)-DNA + a 5'-end 5'-phospho-2'-deoxyribonucleoside-DNA + H(+)</text>
        <dbReference type="Rhea" id="RHEA:66592"/>
        <dbReference type="Rhea" id="RHEA-COMP:13180"/>
        <dbReference type="Rhea" id="RHEA-COMP:16897"/>
        <dbReference type="Rhea" id="RHEA-COMP:17067"/>
        <dbReference type="ChEBI" id="CHEBI:15378"/>
        <dbReference type="ChEBI" id="CHEBI:136412"/>
        <dbReference type="ChEBI" id="CHEBI:157695"/>
        <dbReference type="ChEBI" id="CHEBI:167181"/>
        <dbReference type="EC" id="4.2.99.18"/>
    </reaction>
</comment>